<organism evidence="1 2">
    <name type="scientific">Datura stramonium</name>
    <name type="common">Jimsonweed</name>
    <name type="synonym">Common thornapple</name>
    <dbReference type="NCBI Taxonomy" id="4076"/>
    <lineage>
        <taxon>Eukaryota</taxon>
        <taxon>Viridiplantae</taxon>
        <taxon>Streptophyta</taxon>
        <taxon>Embryophyta</taxon>
        <taxon>Tracheophyta</taxon>
        <taxon>Spermatophyta</taxon>
        <taxon>Magnoliopsida</taxon>
        <taxon>eudicotyledons</taxon>
        <taxon>Gunneridae</taxon>
        <taxon>Pentapetalae</taxon>
        <taxon>asterids</taxon>
        <taxon>lamiids</taxon>
        <taxon>Solanales</taxon>
        <taxon>Solanaceae</taxon>
        <taxon>Solanoideae</taxon>
        <taxon>Datureae</taxon>
        <taxon>Datura</taxon>
    </lineage>
</organism>
<name>A0ABS8RMQ2_DATST</name>
<evidence type="ECO:0000313" key="2">
    <source>
        <dbReference type="Proteomes" id="UP000823775"/>
    </source>
</evidence>
<dbReference type="EMBL" id="JACEIK010000051">
    <property type="protein sequence ID" value="MCD7448062.1"/>
    <property type="molecule type" value="Genomic_DNA"/>
</dbReference>
<comment type="caution">
    <text evidence="1">The sequence shown here is derived from an EMBL/GenBank/DDBJ whole genome shotgun (WGS) entry which is preliminary data.</text>
</comment>
<gene>
    <name evidence="1" type="ORF">HAX54_037764</name>
</gene>
<evidence type="ECO:0000313" key="1">
    <source>
        <dbReference type="EMBL" id="MCD7448062.1"/>
    </source>
</evidence>
<proteinExistence type="predicted"/>
<reference evidence="1 2" key="1">
    <citation type="journal article" date="2021" name="BMC Genomics">
        <title>Datura genome reveals duplications of psychoactive alkaloid biosynthetic genes and high mutation rate following tissue culture.</title>
        <authorList>
            <person name="Rajewski A."/>
            <person name="Carter-House D."/>
            <person name="Stajich J."/>
            <person name="Litt A."/>
        </authorList>
    </citation>
    <scope>NUCLEOTIDE SEQUENCE [LARGE SCALE GENOMIC DNA]</scope>
    <source>
        <strain evidence="1">AR-01</strain>
    </source>
</reference>
<dbReference type="Proteomes" id="UP000823775">
    <property type="component" value="Unassembled WGS sequence"/>
</dbReference>
<accession>A0ABS8RMQ2</accession>
<keyword evidence="2" id="KW-1185">Reference proteome</keyword>
<protein>
    <submittedName>
        <fullName evidence="1">Uncharacterized protein</fullName>
    </submittedName>
</protein>
<sequence>MLVQLTGKSFGIGSVVSKYGGTSASAATQPPVGEMTATCEFYGDVIARSQHCKQSRHLPSEKEALTSVMTMKVWLFAGQCTVKNISKSFEF</sequence>